<feature type="signal peptide" evidence="3">
    <location>
        <begin position="1"/>
        <end position="23"/>
    </location>
</feature>
<evidence type="ECO:0000256" key="1">
    <source>
        <dbReference type="ARBA" id="ARBA00010333"/>
    </source>
</evidence>
<dbReference type="SMART" id="SM00062">
    <property type="entry name" value="PBPb"/>
    <property type="match status" value="1"/>
</dbReference>
<dbReference type="PANTHER" id="PTHR35936:SF17">
    <property type="entry name" value="ARGININE-BINDING EXTRACELLULAR PROTEIN ARTP"/>
    <property type="match status" value="1"/>
</dbReference>
<feature type="chain" id="PRO_5021743801" evidence="3">
    <location>
        <begin position="24"/>
        <end position="277"/>
    </location>
</feature>
<reference evidence="5 6" key="1">
    <citation type="submission" date="2019-07" db="EMBL/GenBank/DDBJ databases">
        <title>Pseudomonas mangiferae sp. nov., isolated from bark of mango tree in Thailand.</title>
        <authorList>
            <person name="Srisuk N."/>
            <person name="Anurat P."/>
        </authorList>
    </citation>
    <scope>NUCLEOTIDE SEQUENCE [LARGE SCALE GENOMIC DNA]</scope>
    <source>
        <strain evidence="5 6">DMKU_BBB3-04</strain>
    </source>
</reference>
<dbReference type="SUPFAM" id="SSF53850">
    <property type="entry name" value="Periplasmic binding protein-like II"/>
    <property type="match status" value="1"/>
</dbReference>
<dbReference type="InterPro" id="IPR001638">
    <property type="entry name" value="Solute-binding_3/MltF_N"/>
</dbReference>
<dbReference type="Pfam" id="PF00497">
    <property type="entry name" value="SBP_bac_3"/>
    <property type="match status" value="1"/>
</dbReference>
<comment type="similarity">
    <text evidence="1">Belongs to the bacterial solute-binding protein 3 family.</text>
</comment>
<keyword evidence="2 3" id="KW-0732">Signal</keyword>
<dbReference type="Gene3D" id="3.40.190.10">
    <property type="entry name" value="Periplasmic binding protein-like II"/>
    <property type="match status" value="2"/>
</dbReference>
<dbReference type="PANTHER" id="PTHR35936">
    <property type="entry name" value="MEMBRANE-BOUND LYTIC MUREIN TRANSGLYCOSYLASE F"/>
    <property type="match status" value="1"/>
</dbReference>
<dbReference type="EMBL" id="VJOY01000028">
    <property type="protein sequence ID" value="TRX72830.1"/>
    <property type="molecule type" value="Genomic_DNA"/>
</dbReference>
<name>A0A553GTM3_9PSED</name>
<dbReference type="OrthoDB" id="7241844at2"/>
<organism evidence="5 6">
    <name type="scientific">Pseudomonas mangiferae</name>
    <dbReference type="NCBI Taxonomy" id="2593654"/>
    <lineage>
        <taxon>Bacteria</taxon>
        <taxon>Pseudomonadati</taxon>
        <taxon>Pseudomonadota</taxon>
        <taxon>Gammaproteobacteria</taxon>
        <taxon>Pseudomonadales</taxon>
        <taxon>Pseudomonadaceae</taxon>
        <taxon>Pseudomonas</taxon>
    </lineage>
</organism>
<dbReference type="PROSITE" id="PS51257">
    <property type="entry name" value="PROKAR_LIPOPROTEIN"/>
    <property type="match status" value="1"/>
</dbReference>
<proteinExistence type="inferred from homology"/>
<keyword evidence="6" id="KW-1185">Reference proteome</keyword>
<dbReference type="AlphaFoldDB" id="A0A553GTM3"/>
<gene>
    <name evidence="5" type="ORF">FM069_20855</name>
</gene>
<feature type="domain" description="Solute-binding protein family 3/N-terminal" evidence="4">
    <location>
        <begin position="38"/>
        <end position="262"/>
    </location>
</feature>
<sequence>MIIRIPVLGVAAAVLLASFSSQACTPAIAEQDLIAPGKLQLSINPTNPPQQYVDKDGTLQGLNVELASELGKRLCLDVELVRMDFPSMIPAMNAGRIDGMNTGMFWTAERSRLMYLVPYSVQSVSVVARPDDAKPLASLEALAGTSVAVEVNSYQLSFLQKQNEALAARGLAKMELRTFPTATNVVAAMFARQVDHAALVDSVARDLVQRKRVAEVLSGQGVSRTAMAFRNRAVAEAVAGALNGMRTDGHYQVLFDRFGLTPLPAQDAIQIDGPGPT</sequence>
<protein>
    <submittedName>
        <fullName evidence="5">Transporter substrate-binding domain-containing protein</fullName>
    </submittedName>
</protein>
<evidence type="ECO:0000259" key="4">
    <source>
        <dbReference type="SMART" id="SM00062"/>
    </source>
</evidence>
<dbReference type="Proteomes" id="UP000315235">
    <property type="component" value="Unassembled WGS sequence"/>
</dbReference>
<accession>A0A553GTM3</accession>
<evidence type="ECO:0000313" key="6">
    <source>
        <dbReference type="Proteomes" id="UP000315235"/>
    </source>
</evidence>
<comment type="caution">
    <text evidence="5">The sequence shown here is derived from an EMBL/GenBank/DDBJ whole genome shotgun (WGS) entry which is preliminary data.</text>
</comment>
<evidence type="ECO:0000256" key="3">
    <source>
        <dbReference type="SAM" id="SignalP"/>
    </source>
</evidence>
<evidence type="ECO:0000256" key="2">
    <source>
        <dbReference type="ARBA" id="ARBA00022729"/>
    </source>
</evidence>
<evidence type="ECO:0000313" key="5">
    <source>
        <dbReference type="EMBL" id="TRX72830.1"/>
    </source>
</evidence>
<dbReference type="RefSeq" id="WP_143490336.1">
    <property type="nucleotide sequence ID" value="NZ_VJOY01000028.1"/>
</dbReference>